<evidence type="ECO:0000313" key="2">
    <source>
        <dbReference type="Proteomes" id="UP000004619"/>
    </source>
</evidence>
<sequence>MFKMRFLFSSRASGGSVIVQNLPLSYHKYFKIVSYQADKKCKSFMKCAKGAKIHGLSVQLSQKCAGVSGSFRKFARNCLFCRPKII</sequence>
<dbReference type="HOGENOM" id="CLU_2493266_0_0_9"/>
<name>C7H437_FAED2</name>
<evidence type="ECO:0000313" key="1">
    <source>
        <dbReference type="EMBL" id="EEU97370.1"/>
    </source>
</evidence>
<comment type="caution">
    <text evidence="1">The sequence shown here is derived from an EMBL/GenBank/DDBJ whole genome shotgun (WGS) entry which is preliminary data.</text>
</comment>
<accession>C7H437</accession>
<reference evidence="1" key="1">
    <citation type="submission" date="2009-08" db="EMBL/GenBank/DDBJ databases">
        <authorList>
            <person name="Weinstock G."/>
            <person name="Sodergren E."/>
            <person name="Clifton S."/>
            <person name="Fulton L."/>
            <person name="Fulton B."/>
            <person name="Courtney L."/>
            <person name="Fronick C."/>
            <person name="Harrison M."/>
            <person name="Strong C."/>
            <person name="Farmer C."/>
            <person name="Delahaunty K."/>
            <person name="Markovic C."/>
            <person name="Hall O."/>
            <person name="Minx P."/>
            <person name="Tomlinson C."/>
            <person name="Mitreva M."/>
            <person name="Nelson J."/>
            <person name="Hou S."/>
            <person name="Wollam A."/>
            <person name="Pepin K.H."/>
            <person name="Johnson M."/>
            <person name="Bhonagiri V."/>
            <person name="Nash W.E."/>
            <person name="Warren W."/>
            <person name="Chinwalla A."/>
            <person name="Mardis E.R."/>
            <person name="Wilson R.K."/>
        </authorList>
    </citation>
    <scope>NUCLEOTIDE SEQUENCE [LARGE SCALE GENOMIC DNA]</scope>
    <source>
        <strain evidence="1">A2-165</strain>
    </source>
</reference>
<keyword evidence="2" id="KW-1185">Reference proteome</keyword>
<protein>
    <submittedName>
        <fullName evidence="1">Uncharacterized protein</fullName>
    </submittedName>
</protein>
<dbReference type="Proteomes" id="UP000004619">
    <property type="component" value="Unassembled WGS sequence"/>
</dbReference>
<dbReference type="EMBL" id="ACOP02000022">
    <property type="protein sequence ID" value="EEU97370.1"/>
    <property type="molecule type" value="Genomic_DNA"/>
</dbReference>
<dbReference type="AlphaFoldDB" id="C7H437"/>
<organism evidence="1 2">
    <name type="scientific">Faecalibacterium duncaniae (strain DSM 17677 / JCM 31915 / A2-165)</name>
    <name type="common">Faecalibacterium prausnitzii</name>
    <dbReference type="NCBI Taxonomy" id="411483"/>
    <lineage>
        <taxon>Bacteria</taxon>
        <taxon>Bacillati</taxon>
        <taxon>Bacillota</taxon>
        <taxon>Clostridia</taxon>
        <taxon>Eubacteriales</taxon>
        <taxon>Oscillospiraceae</taxon>
        <taxon>Faecalibacterium</taxon>
    </lineage>
</organism>
<dbReference type="STRING" id="411483.FAEPRAA2165_01051"/>
<gene>
    <name evidence="1" type="ORF">FAEPRAA2165_01051</name>
</gene>
<proteinExistence type="predicted"/>